<dbReference type="HOGENOM" id="CLU_1134206_0_0_1"/>
<dbReference type="RefSeq" id="XP_003684062.1">
    <property type="nucleotide sequence ID" value="XM_003684014.1"/>
</dbReference>
<evidence type="ECO:0000313" key="3">
    <source>
        <dbReference type="Proteomes" id="UP000005666"/>
    </source>
</evidence>
<feature type="region of interest" description="Disordered" evidence="1">
    <location>
        <begin position="110"/>
        <end position="245"/>
    </location>
</feature>
<feature type="compositionally biased region" description="Low complexity" evidence="1">
    <location>
        <begin position="175"/>
        <end position="184"/>
    </location>
</feature>
<dbReference type="Pfam" id="PF09510">
    <property type="entry name" value="Rtt102p"/>
    <property type="match status" value="1"/>
</dbReference>
<proteinExistence type="predicted"/>
<dbReference type="GO" id="GO:0016586">
    <property type="term" value="C:RSC-type complex"/>
    <property type="evidence" value="ECO:0007669"/>
    <property type="project" value="InterPro"/>
</dbReference>
<dbReference type="eggNOG" id="ENOG502SEGN">
    <property type="taxonomic scope" value="Eukaryota"/>
</dbReference>
<dbReference type="KEGG" id="tpf:TPHA_0A05540"/>
<dbReference type="InterPro" id="IPR018304">
    <property type="entry name" value="Rtt102"/>
</dbReference>
<name>G8BP00_TETPH</name>
<reference evidence="2 3" key="1">
    <citation type="journal article" date="2011" name="Proc. Natl. Acad. Sci. U.S.A.">
        <title>Evolutionary erosion of yeast sex chromosomes by mating-type switching accidents.</title>
        <authorList>
            <person name="Gordon J.L."/>
            <person name="Armisen D."/>
            <person name="Proux-Wera E."/>
            <person name="Oheigeartaigh S.S."/>
            <person name="Byrne K.P."/>
            <person name="Wolfe K.H."/>
        </authorList>
    </citation>
    <scope>NUCLEOTIDE SEQUENCE [LARGE SCALE GENOMIC DNA]</scope>
    <source>
        <strain evidence="3">ATCC 24235 / CBS 4417 / NBRC 1672 / NRRL Y-8282 / UCD 70-5</strain>
    </source>
</reference>
<dbReference type="OrthoDB" id="4063132at2759"/>
<dbReference type="AlphaFoldDB" id="G8BP00"/>
<dbReference type="OMA" id="LMTSHTK"/>
<sequence>MESLINRANSGGFFHSNTKIEHWEYQWYTPVKVNGNDNTGEASLNNFYSNIIQVANDEESINNDQVEKYSFRYKKWTRVETPQQKVNENVKSENEELDVLNLALYDRTRKHDEGSKNGKTTNGSLTVDDIRDAVGGSDSIAGLSKGEAPGTESMKDNAVNIKKTVETETSKAEEISTNTENNESVADTPSLIDSPMEETPIIETPKETESSVAETPLTTEDAEKTNQSTPSPEDDDGDINMADAT</sequence>
<dbReference type="STRING" id="1071381.G8BP00"/>
<evidence type="ECO:0000313" key="2">
    <source>
        <dbReference type="EMBL" id="CCE61628.1"/>
    </source>
</evidence>
<feature type="compositionally biased region" description="Basic and acidic residues" evidence="1">
    <location>
        <begin position="163"/>
        <end position="174"/>
    </location>
</feature>
<organism evidence="2 3">
    <name type="scientific">Tetrapisispora phaffii (strain ATCC 24235 / CBS 4417 / NBRC 1672 / NRRL Y-8282 / UCD 70-5)</name>
    <name type="common">Yeast</name>
    <name type="synonym">Fabospora phaffii</name>
    <dbReference type="NCBI Taxonomy" id="1071381"/>
    <lineage>
        <taxon>Eukaryota</taxon>
        <taxon>Fungi</taxon>
        <taxon>Dikarya</taxon>
        <taxon>Ascomycota</taxon>
        <taxon>Saccharomycotina</taxon>
        <taxon>Saccharomycetes</taxon>
        <taxon>Saccharomycetales</taxon>
        <taxon>Saccharomycetaceae</taxon>
        <taxon>Tetrapisispora</taxon>
    </lineage>
</organism>
<dbReference type="Gene3D" id="6.20.420.10">
    <property type="match status" value="1"/>
</dbReference>
<dbReference type="GeneID" id="11532693"/>
<accession>G8BP00</accession>
<dbReference type="GO" id="GO:0006338">
    <property type="term" value="P:chromatin remodeling"/>
    <property type="evidence" value="ECO:0007669"/>
    <property type="project" value="InterPro"/>
</dbReference>
<dbReference type="Proteomes" id="UP000005666">
    <property type="component" value="Chromosome 1"/>
</dbReference>
<protein>
    <submittedName>
        <fullName evidence="2">Uncharacterized protein</fullName>
    </submittedName>
</protein>
<evidence type="ECO:0000256" key="1">
    <source>
        <dbReference type="SAM" id="MobiDB-lite"/>
    </source>
</evidence>
<dbReference type="GO" id="GO:0016514">
    <property type="term" value="C:SWI/SNF complex"/>
    <property type="evidence" value="ECO:0007669"/>
    <property type="project" value="InterPro"/>
</dbReference>
<gene>
    <name evidence="2" type="primary">TPHA0A05540</name>
    <name evidence="2" type="ordered locus">TPHA_0A05540</name>
</gene>
<keyword evidence="3" id="KW-1185">Reference proteome</keyword>
<dbReference type="EMBL" id="HE612856">
    <property type="protein sequence ID" value="CCE61628.1"/>
    <property type="molecule type" value="Genomic_DNA"/>
</dbReference>